<accession>A0A5B3H2P7</accession>
<dbReference type="Pfam" id="PF14900">
    <property type="entry name" value="DUF4493"/>
    <property type="match status" value="1"/>
</dbReference>
<sequence length="717" mass="78022">MKRYISYFAVLLAVLLGAACSKDDSAAGSDNRTGVMAMTVSTRQTADTGEYDPLQHQTVYIYNDEGGLLRKYTSKEACPERLELLAGTYRVAVEAGEEAPADFTKRLYKGEETFTVKPGETTNVAVVYQIVNTVVEVKFDDSILQNLAPGYSVWIAGGEKVDEQASEAGSVPALRFTAEGTGYYTLPAGMTSLAWLFRGTHVEGKNVEMEDYIPNVKAGGKYTLTFKYSPDLPGYIDCVLISVDPGTDDKDDEIIFSPDPAVISEGFDIAEIQKYVSGEKKYRILAFSELTRFTVSVGDKSYDALNGTTEGISLEPVDKYNVRLTLSDAFFASCQAGDQKVTLRIEDANGGSSEVATTYRLEGLVPVTADDYDLWANTVTLRVVSFTPGTTVQFGLRSSGGEWQPMAGTPQGDDFITATYAPQWEEKTTADWSTPATVLPYSRLKKGTGISAGNTYDYKATVGSKELSGRFTADEGAPMTDGSLESWRSAQQFPGSGTNYTFWGSGYNPFAKELCTRDEAMPGRVGTYCAKLSATYNTLAKVPAPGNLFTGDFAIQVLGGMGGNVSFGKKFAYNARPRAVRFKYHATIGEVNYNLHGGKIPVGEMDKARIFVCIVDWTAQQKVFAGTKAPTGTWDPETQTEAANGPIIGYASKFIEETTQGDEMVEVILPINYYQDTAAAPDGKYNIVVSCSTSAYGDYMDACTTNVMYVDDFEWVY</sequence>
<reference evidence="3 4" key="1">
    <citation type="journal article" date="2019" name="Nat. Med.">
        <title>A library of human gut bacterial isolates paired with longitudinal multiomics data enables mechanistic microbiome research.</title>
        <authorList>
            <person name="Poyet M."/>
            <person name="Groussin M."/>
            <person name="Gibbons S.M."/>
            <person name="Avila-Pacheco J."/>
            <person name="Jiang X."/>
            <person name="Kearney S.M."/>
            <person name="Perrotta A.R."/>
            <person name="Berdy B."/>
            <person name="Zhao S."/>
            <person name="Lieberman T.D."/>
            <person name="Swanson P.K."/>
            <person name="Smith M."/>
            <person name="Roesemann S."/>
            <person name="Alexander J.E."/>
            <person name="Rich S.A."/>
            <person name="Livny J."/>
            <person name="Vlamakis H."/>
            <person name="Clish C."/>
            <person name="Bullock K."/>
            <person name="Deik A."/>
            <person name="Scott J."/>
            <person name="Pierce K.A."/>
            <person name="Xavier R.J."/>
            <person name="Alm E.J."/>
        </authorList>
    </citation>
    <scope>NUCLEOTIDE SEQUENCE [LARGE SCALE GENOMIC DNA]</scope>
    <source>
        <strain evidence="3 4">BIOML-A266</strain>
    </source>
</reference>
<dbReference type="InterPro" id="IPR038653">
    <property type="entry name" value="Put_CMD_sf"/>
</dbReference>
<evidence type="ECO:0000256" key="1">
    <source>
        <dbReference type="SAM" id="SignalP"/>
    </source>
</evidence>
<keyword evidence="1" id="KW-0732">Signal</keyword>
<feature type="signal peptide" evidence="1">
    <location>
        <begin position="1"/>
        <end position="26"/>
    </location>
</feature>
<evidence type="ECO:0000313" key="3">
    <source>
        <dbReference type="EMBL" id="KAA2379079.1"/>
    </source>
</evidence>
<evidence type="ECO:0000313" key="4">
    <source>
        <dbReference type="Proteomes" id="UP000322940"/>
    </source>
</evidence>
<evidence type="ECO:0000259" key="2">
    <source>
        <dbReference type="Pfam" id="PF13201"/>
    </source>
</evidence>
<dbReference type="Gene3D" id="2.60.120.890">
    <property type="entry name" value="BT2081, beta-jelly-roll domain"/>
    <property type="match status" value="1"/>
</dbReference>
<dbReference type="EMBL" id="VVXH01000006">
    <property type="protein sequence ID" value="KAA2379079.1"/>
    <property type="molecule type" value="Genomic_DNA"/>
</dbReference>
<proteinExistence type="predicted"/>
<dbReference type="PROSITE" id="PS51257">
    <property type="entry name" value="PROKAR_LIPOPROTEIN"/>
    <property type="match status" value="1"/>
</dbReference>
<dbReference type="AlphaFoldDB" id="A0A5B3H2P7"/>
<dbReference type="Proteomes" id="UP000322940">
    <property type="component" value="Unassembled WGS sequence"/>
</dbReference>
<gene>
    <name evidence="3" type="ORF">F2Y10_08515</name>
</gene>
<dbReference type="InterPro" id="IPR025112">
    <property type="entry name" value="PCMD"/>
</dbReference>
<dbReference type="Pfam" id="PF13201">
    <property type="entry name" value="PCMD"/>
    <property type="match status" value="1"/>
</dbReference>
<name>A0A5B3H2P7_9BACT</name>
<comment type="caution">
    <text evidence="3">The sequence shown here is derived from an EMBL/GenBank/DDBJ whole genome shotgun (WGS) entry which is preliminary data.</text>
</comment>
<feature type="chain" id="PRO_5024437917" evidence="1">
    <location>
        <begin position="27"/>
        <end position="717"/>
    </location>
</feature>
<organism evidence="3 4">
    <name type="scientific">Alistipes onderdonkii</name>
    <dbReference type="NCBI Taxonomy" id="328813"/>
    <lineage>
        <taxon>Bacteria</taxon>
        <taxon>Pseudomonadati</taxon>
        <taxon>Bacteroidota</taxon>
        <taxon>Bacteroidia</taxon>
        <taxon>Bacteroidales</taxon>
        <taxon>Rikenellaceae</taxon>
        <taxon>Alistipes</taxon>
    </lineage>
</organism>
<dbReference type="RefSeq" id="WP_130065072.1">
    <property type="nucleotide sequence ID" value="NZ_RCXC01000007.1"/>
</dbReference>
<dbReference type="InterPro" id="IPR027840">
    <property type="entry name" value="DUF4493"/>
</dbReference>
<feature type="domain" description="Putative carbohydrate metabolism" evidence="2">
    <location>
        <begin position="513"/>
        <end position="714"/>
    </location>
</feature>
<protein>
    <submittedName>
        <fullName evidence="3">DUF4493 domain-containing protein</fullName>
    </submittedName>
</protein>